<proteinExistence type="predicted"/>
<dbReference type="FunFam" id="1.20.1250.20:FF:000034">
    <property type="entry name" value="MFS general substrate transporter"/>
    <property type="match status" value="1"/>
</dbReference>
<evidence type="ECO:0000256" key="5">
    <source>
        <dbReference type="ARBA" id="ARBA00023136"/>
    </source>
</evidence>
<protein>
    <recommendedName>
        <fullName evidence="7">Major facilitator superfamily (MFS) profile domain-containing protein</fullName>
    </recommendedName>
</protein>
<evidence type="ECO:0000313" key="8">
    <source>
        <dbReference type="EMBL" id="OZJ04848.1"/>
    </source>
</evidence>
<dbReference type="InterPro" id="IPR011701">
    <property type="entry name" value="MFS"/>
</dbReference>
<feature type="transmembrane region" description="Helical" evidence="6">
    <location>
        <begin position="80"/>
        <end position="100"/>
    </location>
</feature>
<evidence type="ECO:0000256" key="3">
    <source>
        <dbReference type="ARBA" id="ARBA00022692"/>
    </source>
</evidence>
<dbReference type="PANTHER" id="PTHR43791:SF36">
    <property type="entry name" value="TRANSPORTER, PUTATIVE (AFU_ORTHOLOGUE AFUA_6G08340)-RELATED"/>
    <property type="match status" value="1"/>
</dbReference>
<feature type="transmembrane region" description="Helical" evidence="6">
    <location>
        <begin position="396"/>
        <end position="415"/>
    </location>
</feature>
<evidence type="ECO:0000313" key="9">
    <source>
        <dbReference type="Proteomes" id="UP000242875"/>
    </source>
</evidence>
<dbReference type="InterPro" id="IPR036259">
    <property type="entry name" value="MFS_trans_sf"/>
</dbReference>
<dbReference type="GO" id="GO:0022857">
    <property type="term" value="F:transmembrane transporter activity"/>
    <property type="evidence" value="ECO:0007669"/>
    <property type="project" value="InterPro"/>
</dbReference>
<name>A0A261Y2Q8_9FUNG</name>
<feature type="domain" description="Major facilitator superfamily (MFS) profile" evidence="7">
    <location>
        <begin position="36"/>
        <end position="454"/>
    </location>
</feature>
<keyword evidence="9" id="KW-1185">Reference proteome</keyword>
<dbReference type="FunFam" id="1.20.1250.20:FF:000013">
    <property type="entry name" value="MFS general substrate transporter"/>
    <property type="match status" value="1"/>
</dbReference>
<feature type="transmembrane region" description="Helical" evidence="6">
    <location>
        <begin position="43"/>
        <end position="60"/>
    </location>
</feature>
<feature type="transmembrane region" description="Helical" evidence="6">
    <location>
        <begin position="107"/>
        <end position="130"/>
    </location>
</feature>
<dbReference type="AlphaFoldDB" id="A0A261Y2Q8"/>
<feature type="transmembrane region" description="Helical" evidence="6">
    <location>
        <begin position="168"/>
        <end position="194"/>
    </location>
</feature>
<keyword evidence="5 6" id="KW-0472">Membrane</keyword>
<sequence>MSALDEKQQVADANVEVVENGAFKEDFVKDEAFDRRLIRKLDWKLLPFLSLLYLCSFLDRNAKLANITIDLNVDGPTYNWALSIFFIGYILFEIPSNLLMKKIGPRTWIPIVMVAWSLVMMCMVACKNAAGLLAARFFLGVAEAGLFPGVIFYLSLWYNRSEQASRVAIFFGAATVAGALGGLLAFGIVQMAGIRGLAGWQWLFILEGAPVAVIAIIAYFYLPDFPENSKFLNAKERSYLVARLAHDAGPASEKHFSWVQFKDAFLDWKVPFHCIIYICAAVPLYSLSLFLPSIINGMGFTNVNAQAMSAPPFAIACLALIIASISADRLRERGLHIGILMLLGMLGYILLIVLRSKGAVALYIAAVITTTGVFSNAAAMVTWFTINFGGHTKRGVATALMISFGNIGGALGGQVYRAEDAPFYPRGHTICACLMGFGALTAFVFKILLNRENRRRDNLTPEQYQKELSRPEPADWHPDWRYIS</sequence>
<dbReference type="Proteomes" id="UP000242875">
    <property type="component" value="Unassembled WGS sequence"/>
</dbReference>
<feature type="transmembrane region" description="Helical" evidence="6">
    <location>
        <begin position="307"/>
        <end position="327"/>
    </location>
</feature>
<feature type="transmembrane region" description="Helical" evidence="6">
    <location>
        <begin position="136"/>
        <end position="156"/>
    </location>
</feature>
<feature type="transmembrane region" description="Helical" evidence="6">
    <location>
        <begin position="200"/>
        <end position="222"/>
    </location>
</feature>
<evidence type="ECO:0000256" key="4">
    <source>
        <dbReference type="ARBA" id="ARBA00022989"/>
    </source>
</evidence>
<keyword evidence="4 6" id="KW-1133">Transmembrane helix</keyword>
<feature type="transmembrane region" description="Helical" evidence="6">
    <location>
        <begin position="427"/>
        <end position="449"/>
    </location>
</feature>
<evidence type="ECO:0000256" key="2">
    <source>
        <dbReference type="ARBA" id="ARBA00022448"/>
    </source>
</evidence>
<dbReference type="InterPro" id="IPR020846">
    <property type="entry name" value="MFS_dom"/>
</dbReference>
<comment type="subcellular location">
    <subcellularLocation>
        <location evidence="1">Membrane</location>
        <topology evidence="1">Multi-pass membrane protein</topology>
    </subcellularLocation>
</comment>
<dbReference type="SUPFAM" id="SSF103473">
    <property type="entry name" value="MFS general substrate transporter"/>
    <property type="match status" value="1"/>
</dbReference>
<keyword evidence="2" id="KW-0813">Transport</keyword>
<dbReference type="PANTHER" id="PTHR43791">
    <property type="entry name" value="PERMEASE-RELATED"/>
    <property type="match status" value="1"/>
</dbReference>
<feature type="transmembrane region" description="Helical" evidence="6">
    <location>
        <begin position="334"/>
        <end position="354"/>
    </location>
</feature>
<feature type="transmembrane region" description="Helical" evidence="6">
    <location>
        <begin position="360"/>
        <end position="384"/>
    </location>
</feature>
<dbReference type="PROSITE" id="PS50850">
    <property type="entry name" value="MFS"/>
    <property type="match status" value="1"/>
</dbReference>
<accession>A0A261Y2Q8</accession>
<keyword evidence="3 6" id="KW-0812">Transmembrane</keyword>
<comment type="caution">
    <text evidence="8">The sequence shown here is derived from an EMBL/GenBank/DDBJ whole genome shotgun (WGS) entry which is preliminary data.</text>
</comment>
<dbReference type="Gene3D" id="1.20.1250.20">
    <property type="entry name" value="MFS general substrate transporter like domains"/>
    <property type="match status" value="2"/>
</dbReference>
<dbReference type="Pfam" id="PF07690">
    <property type="entry name" value="MFS_1"/>
    <property type="match status" value="1"/>
</dbReference>
<evidence type="ECO:0000256" key="1">
    <source>
        <dbReference type="ARBA" id="ARBA00004141"/>
    </source>
</evidence>
<dbReference type="EMBL" id="MVBO01000028">
    <property type="protein sequence ID" value="OZJ04848.1"/>
    <property type="molecule type" value="Genomic_DNA"/>
</dbReference>
<evidence type="ECO:0000259" key="7">
    <source>
        <dbReference type="PROSITE" id="PS50850"/>
    </source>
</evidence>
<dbReference type="OrthoDB" id="2985014at2759"/>
<feature type="transmembrane region" description="Helical" evidence="6">
    <location>
        <begin position="274"/>
        <end position="295"/>
    </location>
</feature>
<organism evidence="8 9">
    <name type="scientific">Bifiguratus adelaidae</name>
    <dbReference type="NCBI Taxonomy" id="1938954"/>
    <lineage>
        <taxon>Eukaryota</taxon>
        <taxon>Fungi</taxon>
        <taxon>Fungi incertae sedis</taxon>
        <taxon>Mucoromycota</taxon>
        <taxon>Mucoromycotina</taxon>
        <taxon>Endogonomycetes</taxon>
        <taxon>Endogonales</taxon>
        <taxon>Endogonales incertae sedis</taxon>
        <taxon>Bifiguratus</taxon>
    </lineage>
</organism>
<evidence type="ECO:0000256" key="6">
    <source>
        <dbReference type="SAM" id="Phobius"/>
    </source>
</evidence>
<reference evidence="8 9" key="1">
    <citation type="journal article" date="2017" name="Mycologia">
        <title>Bifiguratus adelaidae, gen. et sp. nov., a new member of Mucoromycotina in endophytic and soil-dwelling habitats.</title>
        <authorList>
            <person name="Torres-Cruz T.J."/>
            <person name="Billingsley Tobias T.L."/>
            <person name="Almatruk M."/>
            <person name="Hesse C."/>
            <person name="Kuske C.R."/>
            <person name="Desiro A."/>
            <person name="Benucci G.M."/>
            <person name="Bonito G."/>
            <person name="Stajich J.E."/>
            <person name="Dunlap C."/>
            <person name="Arnold A.E."/>
            <person name="Porras-Alfaro A."/>
        </authorList>
    </citation>
    <scope>NUCLEOTIDE SEQUENCE [LARGE SCALE GENOMIC DNA]</scope>
    <source>
        <strain evidence="8 9">AZ0501</strain>
    </source>
</reference>
<dbReference type="GO" id="GO:0016020">
    <property type="term" value="C:membrane"/>
    <property type="evidence" value="ECO:0007669"/>
    <property type="project" value="UniProtKB-SubCell"/>
</dbReference>
<gene>
    <name evidence="8" type="ORF">BZG36_02616</name>
</gene>